<organism evidence="6 7">
    <name type="scientific">Crenobacter luteus</name>
    <dbReference type="NCBI Taxonomy" id="1452487"/>
    <lineage>
        <taxon>Bacteria</taxon>
        <taxon>Pseudomonadati</taxon>
        <taxon>Pseudomonadota</taxon>
        <taxon>Betaproteobacteria</taxon>
        <taxon>Neisseriales</taxon>
        <taxon>Neisseriaceae</taxon>
        <taxon>Crenobacter</taxon>
    </lineage>
</organism>
<dbReference type="SUPFAM" id="SSF111331">
    <property type="entry name" value="NAD kinase/diacylglycerol kinase-like"/>
    <property type="match status" value="1"/>
</dbReference>
<evidence type="ECO:0000313" key="6">
    <source>
        <dbReference type="EMBL" id="KZE35085.1"/>
    </source>
</evidence>
<evidence type="ECO:0000256" key="2">
    <source>
        <dbReference type="ARBA" id="ARBA00022741"/>
    </source>
</evidence>
<dbReference type="InterPro" id="IPR050187">
    <property type="entry name" value="Lipid_Phosphate_FormReg"/>
</dbReference>
<dbReference type="InterPro" id="IPR001206">
    <property type="entry name" value="Diacylglycerol_kinase_cat_dom"/>
</dbReference>
<dbReference type="PANTHER" id="PTHR12358">
    <property type="entry name" value="SPHINGOSINE KINASE"/>
    <property type="match status" value="1"/>
</dbReference>
<keyword evidence="1" id="KW-0808">Transferase</keyword>
<dbReference type="Gene3D" id="3.40.50.10330">
    <property type="entry name" value="Probable inorganic polyphosphate/atp-NAD kinase, domain 1"/>
    <property type="match status" value="1"/>
</dbReference>
<evidence type="ECO:0000313" key="7">
    <source>
        <dbReference type="Proteomes" id="UP000076625"/>
    </source>
</evidence>
<dbReference type="Proteomes" id="UP000076625">
    <property type="component" value="Unassembled WGS sequence"/>
</dbReference>
<keyword evidence="3" id="KW-0418">Kinase</keyword>
<dbReference type="Gene3D" id="2.60.200.40">
    <property type="match status" value="1"/>
</dbReference>
<evidence type="ECO:0000259" key="5">
    <source>
        <dbReference type="PROSITE" id="PS50146"/>
    </source>
</evidence>
<dbReference type="GO" id="GO:0005524">
    <property type="term" value="F:ATP binding"/>
    <property type="evidence" value="ECO:0007669"/>
    <property type="project" value="UniProtKB-KW"/>
</dbReference>
<evidence type="ECO:0000256" key="3">
    <source>
        <dbReference type="ARBA" id="ARBA00022777"/>
    </source>
</evidence>
<keyword evidence="4" id="KW-0067">ATP-binding</keyword>
<comment type="caution">
    <text evidence="6">The sequence shown here is derived from an EMBL/GenBank/DDBJ whole genome shotgun (WGS) entry which is preliminary data.</text>
</comment>
<dbReference type="Pfam" id="PF00781">
    <property type="entry name" value="DAGK_cat"/>
    <property type="match status" value="1"/>
</dbReference>
<reference evidence="7" key="1">
    <citation type="submission" date="2016-01" db="EMBL/GenBank/DDBJ databases">
        <title>Draft genome of Chromobacterium sp. F49.</title>
        <authorList>
            <person name="Hong K.W."/>
        </authorList>
    </citation>
    <scope>NUCLEOTIDE SEQUENCE [LARGE SCALE GENOMIC DNA]</scope>
    <source>
        <strain evidence="7">CN10</strain>
    </source>
</reference>
<dbReference type="InterPro" id="IPR017438">
    <property type="entry name" value="ATP-NAD_kinase_N"/>
</dbReference>
<dbReference type="OrthoDB" id="142078at2"/>
<accession>A0A165G4G9</accession>
<proteinExistence type="predicted"/>
<evidence type="ECO:0000256" key="4">
    <source>
        <dbReference type="ARBA" id="ARBA00022840"/>
    </source>
</evidence>
<dbReference type="EMBL" id="LQQU01000003">
    <property type="protein sequence ID" value="KZE35085.1"/>
    <property type="molecule type" value="Genomic_DNA"/>
</dbReference>
<dbReference type="Pfam" id="PF19279">
    <property type="entry name" value="YegS_C"/>
    <property type="match status" value="1"/>
</dbReference>
<dbReference type="GO" id="GO:0016301">
    <property type="term" value="F:kinase activity"/>
    <property type="evidence" value="ECO:0007669"/>
    <property type="project" value="UniProtKB-KW"/>
</dbReference>
<sequence length="318" mass="33714">MNAAGASALPSAPVDRYFVVMNRASGDGDGDAARRALEAACAASGRACRFFVAARPRALERMALAALAAARREGGAVVAAGGDGTVNTVAAALLDSGVPLGVIPLGTFNYFARQHGIPLDAAGAARALVDGRARPVQLGLVNGRPYLNNASFGLYSTLIEARERHKGRLGRSRAVAFLSGLYTLLREHRSLRVEMVVDGASRRCRTAMVFFGNNPLQLADLNLPEAECVADGRLAAMVMRPLTRWDRVKLLTRGALGRLADDENLQHFCARTVEVRGHAGRVKVAIDGEVLRLAMPLRFSVRRDALTLLAPPDGGGAP</sequence>
<dbReference type="InterPro" id="IPR045540">
    <property type="entry name" value="YegS/DAGK_C"/>
</dbReference>
<dbReference type="SMART" id="SM00046">
    <property type="entry name" value="DAGKc"/>
    <property type="match status" value="1"/>
</dbReference>
<feature type="domain" description="DAGKc" evidence="5">
    <location>
        <begin position="12"/>
        <end position="145"/>
    </location>
</feature>
<dbReference type="STRING" id="1452487.AVW16_04675"/>
<dbReference type="PANTHER" id="PTHR12358:SF54">
    <property type="entry name" value="SPHINGOSINE KINASE RELATED PROTEIN"/>
    <property type="match status" value="1"/>
</dbReference>
<protein>
    <recommendedName>
        <fullName evidence="5">DAGKc domain-containing protein</fullName>
    </recommendedName>
</protein>
<evidence type="ECO:0000256" key="1">
    <source>
        <dbReference type="ARBA" id="ARBA00022679"/>
    </source>
</evidence>
<dbReference type="InterPro" id="IPR016064">
    <property type="entry name" value="NAD/diacylglycerol_kinase_sf"/>
</dbReference>
<gene>
    <name evidence="6" type="ORF">AVW16_04675</name>
</gene>
<keyword evidence="7" id="KW-1185">Reference proteome</keyword>
<name>A0A165G4G9_9NEIS</name>
<keyword evidence="2" id="KW-0547">Nucleotide-binding</keyword>
<dbReference type="AlphaFoldDB" id="A0A165G4G9"/>
<dbReference type="PROSITE" id="PS50146">
    <property type="entry name" value="DAGK"/>
    <property type="match status" value="1"/>
</dbReference>